<dbReference type="AlphaFoldDB" id="A0AAE1CRK6"/>
<feature type="region of interest" description="Disordered" evidence="1">
    <location>
        <begin position="1"/>
        <end position="52"/>
    </location>
</feature>
<sequence length="90" mass="9762">MYLACNTPIPSRLTKIQSPTAGEGETADYGSPAHVDPARRAATDSPARDGGRGASLRYLLCIRSLDFTDSIRLSQVPVLFDFQDIVPPKK</sequence>
<name>A0AAE1CRK6_9GAST</name>
<organism evidence="2 3">
    <name type="scientific">Elysia crispata</name>
    <name type="common">lettuce slug</name>
    <dbReference type="NCBI Taxonomy" id="231223"/>
    <lineage>
        <taxon>Eukaryota</taxon>
        <taxon>Metazoa</taxon>
        <taxon>Spiralia</taxon>
        <taxon>Lophotrochozoa</taxon>
        <taxon>Mollusca</taxon>
        <taxon>Gastropoda</taxon>
        <taxon>Heterobranchia</taxon>
        <taxon>Euthyneura</taxon>
        <taxon>Panpulmonata</taxon>
        <taxon>Sacoglossa</taxon>
        <taxon>Placobranchoidea</taxon>
        <taxon>Plakobranchidae</taxon>
        <taxon>Elysia</taxon>
    </lineage>
</organism>
<gene>
    <name evidence="2" type="ORF">RRG08_018289</name>
</gene>
<evidence type="ECO:0000313" key="2">
    <source>
        <dbReference type="EMBL" id="KAK3730958.1"/>
    </source>
</evidence>
<proteinExistence type="predicted"/>
<dbReference type="Proteomes" id="UP001283361">
    <property type="component" value="Unassembled WGS sequence"/>
</dbReference>
<accession>A0AAE1CRK6</accession>
<feature type="compositionally biased region" description="Basic and acidic residues" evidence="1">
    <location>
        <begin position="36"/>
        <end position="51"/>
    </location>
</feature>
<protein>
    <submittedName>
        <fullName evidence="2">Uncharacterized protein</fullName>
    </submittedName>
</protein>
<evidence type="ECO:0000313" key="3">
    <source>
        <dbReference type="Proteomes" id="UP001283361"/>
    </source>
</evidence>
<comment type="caution">
    <text evidence="2">The sequence shown here is derived from an EMBL/GenBank/DDBJ whole genome shotgun (WGS) entry which is preliminary data.</text>
</comment>
<reference evidence="2" key="1">
    <citation type="journal article" date="2023" name="G3 (Bethesda)">
        <title>A reference genome for the long-term kleptoplast-retaining sea slug Elysia crispata morphotype clarki.</title>
        <authorList>
            <person name="Eastman K.E."/>
            <person name="Pendleton A.L."/>
            <person name="Shaikh M.A."/>
            <person name="Suttiyut T."/>
            <person name="Ogas R."/>
            <person name="Tomko P."/>
            <person name="Gavelis G."/>
            <person name="Widhalm J.R."/>
            <person name="Wisecaver J.H."/>
        </authorList>
    </citation>
    <scope>NUCLEOTIDE SEQUENCE</scope>
    <source>
        <strain evidence="2">ECLA1</strain>
    </source>
</reference>
<dbReference type="EMBL" id="JAWDGP010007042">
    <property type="protein sequence ID" value="KAK3730958.1"/>
    <property type="molecule type" value="Genomic_DNA"/>
</dbReference>
<evidence type="ECO:0000256" key="1">
    <source>
        <dbReference type="SAM" id="MobiDB-lite"/>
    </source>
</evidence>
<keyword evidence="3" id="KW-1185">Reference proteome</keyword>